<reference evidence="1 2" key="1">
    <citation type="submission" date="2018-11" db="EMBL/GenBank/DDBJ databases">
        <authorList>
            <consortium name="Pathogen Informatics"/>
        </authorList>
    </citation>
    <scope>NUCLEOTIDE SEQUENCE [LARGE SCALE GENOMIC DNA]</scope>
</reference>
<dbReference type="EMBL" id="UYRU01061852">
    <property type="protein sequence ID" value="VDN15239.1"/>
    <property type="molecule type" value="Genomic_DNA"/>
</dbReference>
<protein>
    <submittedName>
        <fullName evidence="1">Uncharacterized protein</fullName>
    </submittedName>
</protein>
<dbReference type="AlphaFoldDB" id="A0A3P7P436"/>
<organism evidence="1 2">
    <name type="scientific">Dibothriocephalus latus</name>
    <name type="common">Fish tapeworm</name>
    <name type="synonym">Diphyllobothrium latum</name>
    <dbReference type="NCBI Taxonomy" id="60516"/>
    <lineage>
        <taxon>Eukaryota</taxon>
        <taxon>Metazoa</taxon>
        <taxon>Spiralia</taxon>
        <taxon>Lophotrochozoa</taxon>
        <taxon>Platyhelminthes</taxon>
        <taxon>Cestoda</taxon>
        <taxon>Eucestoda</taxon>
        <taxon>Diphyllobothriidea</taxon>
        <taxon>Diphyllobothriidae</taxon>
        <taxon>Dibothriocephalus</taxon>
    </lineage>
</organism>
<keyword evidence="2" id="KW-1185">Reference proteome</keyword>
<sequence>MWTEDDEAGVSAETTTAGASATARIFAWVDAFCSLCGIGCRHTQTEPGKVSSWRKVVL</sequence>
<dbReference type="Proteomes" id="UP000281553">
    <property type="component" value="Unassembled WGS sequence"/>
</dbReference>
<evidence type="ECO:0000313" key="1">
    <source>
        <dbReference type="EMBL" id="VDN15239.1"/>
    </source>
</evidence>
<gene>
    <name evidence="1" type="ORF">DILT_LOCUS11070</name>
</gene>
<proteinExistence type="predicted"/>
<accession>A0A3P7P436</accession>
<name>A0A3P7P436_DIBLA</name>
<evidence type="ECO:0000313" key="2">
    <source>
        <dbReference type="Proteomes" id="UP000281553"/>
    </source>
</evidence>